<protein>
    <submittedName>
        <fullName evidence="1">Uncharacterized protein</fullName>
    </submittedName>
</protein>
<evidence type="ECO:0000313" key="2">
    <source>
        <dbReference type="Proteomes" id="UP000652761"/>
    </source>
</evidence>
<proteinExistence type="predicted"/>
<accession>A0A843TH08</accession>
<name>A0A843TH08_COLES</name>
<dbReference type="EMBL" id="NMUH01000012">
    <property type="protein sequence ID" value="MQL68340.1"/>
    <property type="molecule type" value="Genomic_DNA"/>
</dbReference>
<reference evidence="1" key="1">
    <citation type="submission" date="2017-07" db="EMBL/GenBank/DDBJ databases">
        <title>Taro Niue Genome Assembly and Annotation.</title>
        <authorList>
            <person name="Atibalentja N."/>
            <person name="Keating K."/>
            <person name="Fields C.J."/>
        </authorList>
    </citation>
    <scope>NUCLEOTIDE SEQUENCE</scope>
    <source>
        <strain evidence="1">Niue_2</strain>
        <tissue evidence="1">Leaf</tissue>
    </source>
</reference>
<comment type="caution">
    <text evidence="1">The sequence shown here is derived from an EMBL/GenBank/DDBJ whole genome shotgun (WGS) entry which is preliminary data.</text>
</comment>
<dbReference type="Proteomes" id="UP000652761">
    <property type="component" value="Unassembled WGS sequence"/>
</dbReference>
<gene>
    <name evidence="1" type="ORF">Taro_000637</name>
</gene>
<organism evidence="1 2">
    <name type="scientific">Colocasia esculenta</name>
    <name type="common">Wild taro</name>
    <name type="synonym">Arum esculentum</name>
    <dbReference type="NCBI Taxonomy" id="4460"/>
    <lineage>
        <taxon>Eukaryota</taxon>
        <taxon>Viridiplantae</taxon>
        <taxon>Streptophyta</taxon>
        <taxon>Embryophyta</taxon>
        <taxon>Tracheophyta</taxon>
        <taxon>Spermatophyta</taxon>
        <taxon>Magnoliopsida</taxon>
        <taxon>Liliopsida</taxon>
        <taxon>Araceae</taxon>
        <taxon>Aroideae</taxon>
        <taxon>Colocasieae</taxon>
        <taxon>Colocasia</taxon>
    </lineage>
</organism>
<evidence type="ECO:0000313" key="1">
    <source>
        <dbReference type="EMBL" id="MQL68340.1"/>
    </source>
</evidence>
<sequence length="69" mass="7216">MVRGARSGTSSVRGLRGRALFHASIAGPSFVSPTMAAGSVPEDAVSLQEGGGSFYESTLREVWINGYII</sequence>
<keyword evidence="2" id="KW-1185">Reference proteome</keyword>
<dbReference type="AlphaFoldDB" id="A0A843TH08"/>